<reference evidence="1 2" key="1">
    <citation type="submission" date="2024-10" db="EMBL/GenBank/DDBJ databases">
        <authorList>
            <person name="Sang B.-I."/>
            <person name="Prabhaharan D."/>
        </authorList>
    </citation>
    <scope>NUCLEOTIDE SEQUENCE [LARGE SCALE GENOMIC DNA]</scope>
    <source>
        <strain evidence="1 2">MH</strain>
    </source>
</reference>
<evidence type="ECO:0008006" key="3">
    <source>
        <dbReference type="Google" id="ProtNLM"/>
    </source>
</evidence>
<protein>
    <recommendedName>
        <fullName evidence="3">Transcriptional regulator</fullName>
    </recommendedName>
</protein>
<dbReference type="EMBL" id="JBIEKR010000006">
    <property type="protein sequence ID" value="MFG6273089.1"/>
    <property type="molecule type" value="Genomic_DNA"/>
</dbReference>
<accession>A0ABW7DRY3</accession>
<evidence type="ECO:0000313" key="2">
    <source>
        <dbReference type="Proteomes" id="UP001605989"/>
    </source>
</evidence>
<proteinExistence type="predicted"/>
<keyword evidence="2" id="KW-1185">Reference proteome</keyword>
<dbReference type="Proteomes" id="UP001605989">
    <property type="component" value="Unassembled WGS sequence"/>
</dbReference>
<comment type="caution">
    <text evidence="1">The sequence shown here is derived from an EMBL/GenBank/DDBJ whole genome shotgun (WGS) entry which is preliminary data.</text>
</comment>
<organism evidence="1 2">
    <name type="scientific">Megasphaera hexanoica</name>
    <dbReference type="NCBI Taxonomy" id="1675036"/>
    <lineage>
        <taxon>Bacteria</taxon>
        <taxon>Bacillati</taxon>
        <taxon>Bacillota</taxon>
        <taxon>Negativicutes</taxon>
        <taxon>Veillonellales</taxon>
        <taxon>Veillonellaceae</taxon>
        <taxon>Megasphaera</taxon>
    </lineage>
</organism>
<gene>
    <name evidence="1" type="ORF">ACGTZG_07790</name>
</gene>
<name>A0ABW7DRY3_9FIRM</name>
<evidence type="ECO:0000313" key="1">
    <source>
        <dbReference type="EMBL" id="MFG6273089.1"/>
    </source>
</evidence>
<sequence>MRVVRGVYDKLDDLEKRVIRRKYSNEDYKTTMTELNIDTNTYYHIVNRARILSKMAACQLGLIKVIE</sequence>